<feature type="domain" description="ZP" evidence="10">
    <location>
        <begin position="69"/>
        <end position="317"/>
    </location>
</feature>
<dbReference type="eggNOG" id="ENOG502QWP9">
    <property type="taxonomic scope" value="Eukaryota"/>
</dbReference>
<evidence type="ECO:0000256" key="7">
    <source>
        <dbReference type="ARBA" id="ARBA00023136"/>
    </source>
</evidence>
<proteinExistence type="predicted"/>
<protein>
    <submittedName>
        <fullName evidence="12">ZP domain-containing protein</fullName>
    </submittedName>
</protein>
<feature type="compositionally biased region" description="Basic and acidic residues" evidence="8">
    <location>
        <begin position="472"/>
        <end position="498"/>
    </location>
</feature>
<dbReference type="PANTHER" id="PTHR22907:SF24">
    <property type="entry name" value="ZP DOMAIN-CONTAINING PROTEIN"/>
    <property type="match status" value="1"/>
</dbReference>
<dbReference type="GO" id="GO:0005886">
    <property type="term" value="C:plasma membrane"/>
    <property type="evidence" value="ECO:0007669"/>
    <property type="project" value="UniProtKB-SubCell"/>
</dbReference>
<accession>A0A1I7S0S9</accession>
<evidence type="ECO:0000256" key="9">
    <source>
        <dbReference type="SAM" id="Phobius"/>
    </source>
</evidence>
<dbReference type="PROSITE" id="PS51034">
    <property type="entry name" value="ZP_2"/>
    <property type="match status" value="1"/>
</dbReference>
<keyword evidence="4 9" id="KW-0812">Transmembrane</keyword>
<evidence type="ECO:0000256" key="3">
    <source>
        <dbReference type="ARBA" id="ARBA00022475"/>
    </source>
</evidence>
<evidence type="ECO:0000256" key="8">
    <source>
        <dbReference type="SAM" id="MobiDB-lite"/>
    </source>
</evidence>
<feature type="region of interest" description="Disordered" evidence="8">
    <location>
        <begin position="582"/>
        <end position="605"/>
    </location>
</feature>
<keyword evidence="7 9" id="KW-0472">Membrane</keyword>
<evidence type="ECO:0000259" key="10">
    <source>
        <dbReference type="PROSITE" id="PS51034"/>
    </source>
</evidence>
<feature type="compositionally biased region" description="Acidic residues" evidence="8">
    <location>
        <begin position="340"/>
        <end position="370"/>
    </location>
</feature>
<dbReference type="Pfam" id="PF25057">
    <property type="entry name" value="CUT_N"/>
    <property type="match status" value="1"/>
</dbReference>
<keyword evidence="3" id="KW-1003">Cell membrane</keyword>
<dbReference type="InterPro" id="IPR056953">
    <property type="entry name" value="CUT_N"/>
</dbReference>
<feature type="compositionally biased region" description="Basic and acidic residues" evidence="8">
    <location>
        <begin position="582"/>
        <end position="591"/>
    </location>
</feature>
<dbReference type="WBParaSite" id="BXY_0660300.1">
    <property type="protein sequence ID" value="BXY_0660300.1"/>
    <property type="gene ID" value="BXY_0660300"/>
</dbReference>
<evidence type="ECO:0000256" key="2">
    <source>
        <dbReference type="ARBA" id="ARBA00022460"/>
    </source>
</evidence>
<keyword evidence="6 9" id="KW-1133">Transmembrane helix</keyword>
<feature type="compositionally biased region" description="Basic residues" evidence="8">
    <location>
        <begin position="383"/>
        <end position="403"/>
    </location>
</feature>
<dbReference type="PANTHER" id="PTHR22907">
    <property type="entry name" value="GH04558P"/>
    <property type="match status" value="1"/>
</dbReference>
<evidence type="ECO:0000256" key="4">
    <source>
        <dbReference type="ARBA" id="ARBA00022692"/>
    </source>
</evidence>
<keyword evidence="5" id="KW-0732">Signal</keyword>
<evidence type="ECO:0000313" key="12">
    <source>
        <dbReference type="WBParaSite" id="BXY_0660300.1"/>
    </source>
</evidence>
<evidence type="ECO:0000256" key="6">
    <source>
        <dbReference type="ARBA" id="ARBA00022989"/>
    </source>
</evidence>
<feature type="region of interest" description="Disordered" evidence="8">
    <location>
        <begin position="316"/>
        <end position="512"/>
    </location>
</feature>
<dbReference type="InterPro" id="IPR057475">
    <property type="entry name" value="CUT_C"/>
</dbReference>
<evidence type="ECO:0000256" key="1">
    <source>
        <dbReference type="ARBA" id="ARBA00004251"/>
    </source>
</evidence>
<reference evidence="12" key="1">
    <citation type="submission" date="2016-11" db="UniProtKB">
        <authorList>
            <consortium name="WormBaseParasite"/>
        </authorList>
    </citation>
    <scope>IDENTIFICATION</scope>
</reference>
<evidence type="ECO:0000313" key="11">
    <source>
        <dbReference type="Proteomes" id="UP000095284"/>
    </source>
</evidence>
<dbReference type="Proteomes" id="UP000095284">
    <property type="component" value="Unplaced"/>
</dbReference>
<evidence type="ECO:0000256" key="5">
    <source>
        <dbReference type="ARBA" id="ARBA00022729"/>
    </source>
</evidence>
<feature type="transmembrane region" description="Helical" evidence="9">
    <location>
        <begin position="673"/>
        <end position="695"/>
    </location>
</feature>
<dbReference type="InterPro" id="IPR051962">
    <property type="entry name" value="Cuticlin"/>
</dbReference>
<keyword evidence="2" id="KW-0193">Cuticle</keyword>
<dbReference type="InterPro" id="IPR001507">
    <property type="entry name" value="ZP_dom"/>
</dbReference>
<dbReference type="Pfam" id="PF25301">
    <property type="entry name" value="CUT_C"/>
    <property type="match status" value="1"/>
</dbReference>
<name>A0A1I7S0S9_BURXY</name>
<feature type="compositionally biased region" description="Polar residues" evidence="8">
    <location>
        <begin position="499"/>
        <end position="512"/>
    </location>
</feature>
<sequence length="711" mass="79304">MKKTTERIEVRKDGMECPYGYPVPMSLIQIHQLTFKVKKGEAALLLLFLPSFCSSVAIDNDLIGEPDIECLDSQIRVWIKTRKPFAGRIYAMGKADDDGCFKDDFSKHKSKKPRFDLPLGKCGMKSLRSMDPRGMYYGITLVVSFHPLFITKVDQAFHVKCFFEEVNKGLTAELGVSMIATTEIDARHGIPGCSYSIHRSSIEELDEGQPAGAPIQFAKIGDKVLHQWHCDDSMYGVLVHNCYVTDGVNTKAEVIDSRGCPVDPILITGIRYSADLQRAYAESQVFKFADKPALWFFCQIRMCMKKDGRCDGVTPPPCSTKEDNDNVHLLSGKKSGNTDEKEEEEESNNSEDEETETTETEEEIGEEYDETTPPPTTRQRSPSTKRPKKQKTTTKKPTDRKKKQFDEKPRGLSPIAEPAPSPSLPSSEHPAVPYGGLPPSSPIVADSNDNAPTVFGPGFSPDKEAFGGQAKDSNRREAAHTDFETNDDLHPEDGKQYDHPTTASQGSVRLSSAQSKKGGFFGRFLDYVDYDSDVTIPPTLTDLLANLPDDINREGIQKMLKDSVTDRRALLSSMDDLMSKLRSEGLSDVRRSPTSRSKRRPGERIDRMEVSWDSHRMRDAPLPFESDEPMISGQLMIYDLDETPPLGATLREFGVEEEHVESTDGCAISRQGLLVLAMSMGSLISTLLFVLAVMCMKQRRICRKKANGSYE</sequence>
<organism evidence="11 12">
    <name type="scientific">Bursaphelenchus xylophilus</name>
    <name type="common">Pinewood nematode worm</name>
    <name type="synonym">Aphelenchoides xylophilus</name>
    <dbReference type="NCBI Taxonomy" id="6326"/>
    <lineage>
        <taxon>Eukaryota</taxon>
        <taxon>Metazoa</taxon>
        <taxon>Ecdysozoa</taxon>
        <taxon>Nematoda</taxon>
        <taxon>Chromadorea</taxon>
        <taxon>Rhabditida</taxon>
        <taxon>Tylenchina</taxon>
        <taxon>Tylenchomorpha</taxon>
        <taxon>Aphelenchoidea</taxon>
        <taxon>Aphelenchoididae</taxon>
        <taxon>Bursaphelenchus</taxon>
    </lineage>
</organism>
<dbReference type="SMART" id="SM00241">
    <property type="entry name" value="ZP"/>
    <property type="match status" value="1"/>
</dbReference>
<comment type="subcellular location">
    <subcellularLocation>
        <location evidence="1">Cell membrane</location>
        <topology evidence="1">Single-pass type I membrane protein</topology>
    </subcellularLocation>
</comment>
<dbReference type="AlphaFoldDB" id="A0A1I7S0S9"/>
<dbReference type="GO" id="GO:0042302">
    <property type="term" value="F:structural constituent of cuticle"/>
    <property type="evidence" value="ECO:0007669"/>
    <property type="project" value="UniProtKB-KW"/>
</dbReference>